<accession>A0ABT6FIJ6</accession>
<dbReference type="InterPro" id="IPR011453">
    <property type="entry name" value="DUF1559"/>
</dbReference>
<dbReference type="Pfam" id="PF07963">
    <property type="entry name" value="N_methyl"/>
    <property type="match status" value="1"/>
</dbReference>
<dbReference type="InterPro" id="IPR045584">
    <property type="entry name" value="Pilin-like"/>
</dbReference>
<proteinExistence type="predicted"/>
<feature type="domain" description="DUF1559" evidence="1">
    <location>
        <begin position="38"/>
        <end position="316"/>
    </location>
</feature>
<dbReference type="Pfam" id="PF07596">
    <property type="entry name" value="SBP_bac_10"/>
    <property type="match status" value="1"/>
</dbReference>
<dbReference type="Proteomes" id="UP001216907">
    <property type="component" value="Unassembled WGS sequence"/>
</dbReference>
<comment type="caution">
    <text evidence="2">The sequence shown here is derived from an EMBL/GenBank/DDBJ whole genome shotgun (WGS) entry which is preliminary data.</text>
</comment>
<gene>
    <name evidence="2" type="ORF">PZE19_26880</name>
</gene>
<dbReference type="PANTHER" id="PTHR30093">
    <property type="entry name" value="GENERAL SECRETION PATHWAY PROTEIN G"/>
    <property type="match status" value="1"/>
</dbReference>
<evidence type="ECO:0000313" key="2">
    <source>
        <dbReference type="EMBL" id="MDG3007403.1"/>
    </source>
</evidence>
<dbReference type="InterPro" id="IPR012902">
    <property type="entry name" value="N_methyl_site"/>
</dbReference>
<reference evidence="2 3" key="1">
    <citation type="submission" date="2023-03" db="EMBL/GenBank/DDBJ databases">
        <title>Paludisphaera mucosa sp. nov. a novel planctomycete from northern fen.</title>
        <authorList>
            <person name="Ivanova A."/>
        </authorList>
    </citation>
    <scope>NUCLEOTIDE SEQUENCE [LARGE SCALE GENOMIC DNA]</scope>
    <source>
        <strain evidence="2 3">Pla2</strain>
    </source>
</reference>
<keyword evidence="3" id="KW-1185">Reference proteome</keyword>
<dbReference type="RefSeq" id="WP_277863683.1">
    <property type="nucleotide sequence ID" value="NZ_JARRAG010000002.1"/>
</dbReference>
<dbReference type="NCBIfam" id="TIGR04294">
    <property type="entry name" value="pre_pil_HX9DG"/>
    <property type="match status" value="1"/>
</dbReference>
<dbReference type="PANTHER" id="PTHR30093:SF2">
    <property type="entry name" value="TYPE II SECRETION SYSTEM PROTEIN H"/>
    <property type="match status" value="1"/>
</dbReference>
<evidence type="ECO:0000259" key="1">
    <source>
        <dbReference type="Pfam" id="PF07596"/>
    </source>
</evidence>
<sequence length="366" mass="38771">MIAHAHPEARRRAFTLIELLVVIAIIAVLIALLLPAVQSAREAARRAQCVNNLKQLGLGLANYESSNSSYPWAFAGQLAPGSSLGYDNAYSCLAQLLPYVEQGPLFSAYNTSFAYRTNANVTVSGTQVNLFFCPSDTEMAGNTYTEDPNGQHGIPQKFAFTSYAGCYGYWAGNWYGTAATNPYDVAQATAAMNQHNGPIVTVGYTQMLPGASRSIVRLAAITDGTSNTFAFGERAHGLLSKSDARSFYRWHWWISGDYGDSTFTTYYPPNIQKKKVNLPTVTGGSAFVQAASSFHPGGANFAFCDGSVKFVKDSIASWTLDATTGAPVGVTIGGSGYTSGAGAQGPGIYQALGSIAGGEIISADAF</sequence>
<protein>
    <submittedName>
        <fullName evidence="2">DUF1559 domain-containing protein</fullName>
    </submittedName>
</protein>
<dbReference type="NCBIfam" id="TIGR02532">
    <property type="entry name" value="IV_pilin_GFxxxE"/>
    <property type="match status" value="1"/>
</dbReference>
<dbReference type="SUPFAM" id="SSF54523">
    <property type="entry name" value="Pili subunits"/>
    <property type="match status" value="1"/>
</dbReference>
<dbReference type="Gene3D" id="3.30.700.10">
    <property type="entry name" value="Glycoprotein, Type 4 Pilin"/>
    <property type="match status" value="1"/>
</dbReference>
<dbReference type="InterPro" id="IPR027558">
    <property type="entry name" value="Pre_pil_HX9DG_C"/>
</dbReference>
<dbReference type="EMBL" id="JARRAG010000002">
    <property type="protein sequence ID" value="MDG3007403.1"/>
    <property type="molecule type" value="Genomic_DNA"/>
</dbReference>
<organism evidence="2 3">
    <name type="scientific">Paludisphaera mucosa</name>
    <dbReference type="NCBI Taxonomy" id="3030827"/>
    <lineage>
        <taxon>Bacteria</taxon>
        <taxon>Pseudomonadati</taxon>
        <taxon>Planctomycetota</taxon>
        <taxon>Planctomycetia</taxon>
        <taxon>Isosphaerales</taxon>
        <taxon>Isosphaeraceae</taxon>
        <taxon>Paludisphaera</taxon>
    </lineage>
</organism>
<name>A0ABT6FIJ6_9BACT</name>
<evidence type="ECO:0000313" key="3">
    <source>
        <dbReference type="Proteomes" id="UP001216907"/>
    </source>
</evidence>